<dbReference type="CDD" id="cd04301">
    <property type="entry name" value="NAT_SF"/>
    <property type="match status" value="1"/>
</dbReference>
<name>A0A0U5H452_ASPCI</name>
<organism evidence="2 3">
    <name type="scientific">Aspergillus calidoustus</name>
    <dbReference type="NCBI Taxonomy" id="454130"/>
    <lineage>
        <taxon>Eukaryota</taxon>
        <taxon>Fungi</taxon>
        <taxon>Dikarya</taxon>
        <taxon>Ascomycota</taxon>
        <taxon>Pezizomycotina</taxon>
        <taxon>Eurotiomycetes</taxon>
        <taxon>Eurotiomycetidae</taxon>
        <taxon>Eurotiales</taxon>
        <taxon>Aspergillaceae</taxon>
        <taxon>Aspergillus</taxon>
        <taxon>Aspergillus subgen. Nidulantes</taxon>
    </lineage>
</organism>
<dbReference type="PANTHER" id="PTHR42791:SF17">
    <property type="entry name" value="ACETYLTRANSFERASE, GNAT FAMILY FAMILY (AFU_ORTHOLOGUE AFUA_8G05690)"/>
    <property type="match status" value="1"/>
</dbReference>
<protein>
    <recommendedName>
        <fullName evidence="1">N-acetyltransferase domain-containing protein</fullName>
    </recommendedName>
</protein>
<dbReference type="Pfam" id="PF13673">
    <property type="entry name" value="Acetyltransf_10"/>
    <property type="match status" value="1"/>
</dbReference>
<dbReference type="OMA" id="WYLELIS"/>
<dbReference type="InterPro" id="IPR052523">
    <property type="entry name" value="Trichothecene_AcTrans"/>
</dbReference>
<evidence type="ECO:0000313" key="3">
    <source>
        <dbReference type="Proteomes" id="UP000054771"/>
    </source>
</evidence>
<evidence type="ECO:0000313" key="2">
    <source>
        <dbReference type="EMBL" id="CEL08676.1"/>
    </source>
</evidence>
<dbReference type="Gene3D" id="3.40.630.30">
    <property type="match status" value="1"/>
</dbReference>
<dbReference type="PROSITE" id="PS51186">
    <property type="entry name" value="GNAT"/>
    <property type="match status" value="1"/>
</dbReference>
<dbReference type="GO" id="GO:0016747">
    <property type="term" value="F:acyltransferase activity, transferring groups other than amino-acyl groups"/>
    <property type="evidence" value="ECO:0007669"/>
    <property type="project" value="InterPro"/>
</dbReference>
<evidence type="ECO:0000259" key="1">
    <source>
        <dbReference type="PROSITE" id="PS51186"/>
    </source>
</evidence>
<dbReference type="InterPro" id="IPR000182">
    <property type="entry name" value="GNAT_dom"/>
</dbReference>
<feature type="domain" description="N-acetyltransferase" evidence="1">
    <location>
        <begin position="81"/>
        <end position="208"/>
    </location>
</feature>
<dbReference type="AlphaFoldDB" id="A0A0U5H452"/>
<keyword evidence="3" id="KW-1185">Reference proteome</keyword>
<dbReference type="PANTHER" id="PTHR42791">
    <property type="entry name" value="GNAT FAMILY ACETYLTRANSFERASE"/>
    <property type="match status" value="1"/>
</dbReference>
<proteinExistence type="predicted"/>
<accession>A0A0U5H452</accession>
<dbReference type="InterPro" id="IPR016181">
    <property type="entry name" value="Acyl_CoA_acyltransferase"/>
</dbReference>
<gene>
    <name evidence="2" type="ORF">ASPCAL11821</name>
</gene>
<reference evidence="3" key="1">
    <citation type="journal article" date="2016" name="Genome Announc.">
        <title>Draft genome sequences of fungus Aspergillus calidoustus.</title>
        <authorList>
            <person name="Horn F."/>
            <person name="Linde J."/>
            <person name="Mattern D.J."/>
            <person name="Walther G."/>
            <person name="Guthke R."/>
            <person name="Scherlach K."/>
            <person name="Martin K."/>
            <person name="Brakhage A.A."/>
            <person name="Petzke L."/>
            <person name="Valiante V."/>
        </authorList>
    </citation>
    <scope>NUCLEOTIDE SEQUENCE [LARGE SCALE GENOMIC DNA]</scope>
    <source>
        <strain evidence="3">SF006504</strain>
    </source>
</reference>
<dbReference type="SUPFAM" id="SSF55729">
    <property type="entry name" value="Acyl-CoA N-acyltransferases (Nat)"/>
    <property type="match status" value="1"/>
</dbReference>
<sequence length="213" mass="23830">MNFNIELAVPSDAARITEIYFSAFTNELSHRIMPRTDDVREYQLARFKKLAETAPTDSKTHFLKIVGSGSESDPTPVIAGFAIWRFFEGDSASDEKHSKSTVQWPASSDAELCNSFFSRVDQERKNAIGEQPHYYLDMLAVDPAFGRRGLGARLLKWGLDRADGERVVTFISSSPTGRGLYEKHGCRALNNYQVIPGYRETSMVRPVSGLSRG</sequence>
<dbReference type="OrthoDB" id="2744543at2759"/>
<dbReference type="EMBL" id="CDMC01000012">
    <property type="protein sequence ID" value="CEL08676.1"/>
    <property type="molecule type" value="Genomic_DNA"/>
</dbReference>
<dbReference type="STRING" id="454130.A0A0U5H452"/>
<dbReference type="Proteomes" id="UP000054771">
    <property type="component" value="Unassembled WGS sequence"/>
</dbReference>